<reference evidence="2 3" key="1">
    <citation type="submission" date="2020-03" db="EMBL/GenBank/DDBJ databases">
        <title>Roseomonas selenitidurans sp. nov. isolated from soil.</title>
        <authorList>
            <person name="Liu H."/>
        </authorList>
    </citation>
    <scope>NUCLEOTIDE SEQUENCE [LARGE SCALE GENOMIC DNA]</scope>
    <source>
        <strain evidence="2 3">JCM 15073</strain>
    </source>
</reference>
<evidence type="ECO:0000313" key="2">
    <source>
        <dbReference type="EMBL" id="NKE45450.1"/>
    </source>
</evidence>
<keyword evidence="3" id="KW-1185">Reference proteome</keyword>
<dbReference type="RefSeq" id="WP_168049890.1">
    <property type="nucleotide sequence ID" value="NZ_JAATJR010000003.1"/>
</dbReference>
<dbReference type="Pfam" id="PF13524">
    <property type="entry name" value="Glyco_trans_1_2"/>
    <property type="match status" value="1"/>
</dbReference>
<proteinExistence type="predicted"/>
<evidence type="ECO:0000259" key="1">
    <source>
        <dbReference type="Pfam" id="PF13524"/>
    </source>
</evidence>
<dbReference type="Proteomes" id="UP000765160">
    <property type="component" value="Unassembled WGS sequence"/>
</dbReference>
<feature type="domain" description="Spore protein YkvP/CgeB glycosyl transferase-like" evidence="1">
    <location>
        <begin position="200"/>
        <end position="348"/>
    </location>
</feature>
<organism evidence="2 3">
    <name type="scientific">Falsiroseomonas frigidaquae</name>
    <dbReference type="NCBI Taxonomy" id="487318"/>
    <lineage>
        <taxon>Bacteria</taxon>
        <taxon>Pseudomonadati</taxon>
        <taxon>Pseudomonadota</taxon>
        <taxon>Alphaproteobacteria</taxon>
        <taxon>Acetobacterales</taxon>
        <taxon>Roseomonadaceae</taxon>
        <taxon>Falsiroseomonas</taxon>
    </lineage>
</organism>
<comment type="caution">
    <text evidence="2">The sequence shown here is derived from an EMBL/GenBank/DDBJ whole genome shotgun (WGS) entry which is preliminary data.</text>
</comment>
<protein>
    <submittedName>
        <fullName evidence="2">Glycosyltransferase</fullName>
    </submittedName>
</protein>
<name>A0ABX1EZC5_9PROT</name>
<dbReference type="InterPro" id="IPR055259">
    <property type="entry name" value="YkvP/CgeB_Glyco_trans-like"/>
</dbReference>
<evidence type="ECO:0000313" key="3">
    <source>
        <dbReference type="Proteomes" id="UP000765160"/>
    </source>
</evidence>
<dbReference type="SUPFAM" id="SSF53756">
    <property type="entry name" value="UDP-Glycosyltransferase/glycogen phosphorylase"/>
    <property type="match status" value="1"/>
</dbReference>
<sequence length="364" mass="39607">MRAPRLDLVVLGLSLSSSWGNGHATTFRALLRGLHALGHRVLFLEREQPWYAANRDLGAPDFCALEFYDSVVDLAAQHAHAIRAADAVIVGSYVPDGVAVIDAVQALAPGRVSFYDIDTPVTLARLARGDCAYIAPRQIPVLATYFSFTGGPTLDRLQDQYGARRAAALYCSVEPEHYRHTGAAPRWDLGYLGTYSVDRQPTLERLLLAPARRLPQRRFVVAGAQYPDDIDWPANVQRIAHLPPAEHPDFYSAQRFTLNVTRADMIAAGWSPSVRLFEAAAIGTPIISDAWEGLEALLPGGIAIARTTEEVVALLDAPEDASHQAMARRARDIVLRQHTGQARAGELAASLRQAAARHTAAVGE</sequence>
<gene>
    <name evidence="2" type="ORF">HB662_11740</name>
</gene>
<accession>A0ABX1EZC5</accession>
<dbReference type="EMBL" id="JAAVTX010000003">
    <property type="protein sequence ID" value="NKE45450.1"/>
    <property type="molecule type" value="Genomic_DNA"/>
</dbReference>
<dbReference type="Gene3D" id="3.40.50.2000">
    <property type="entry name" value="Glycogen Phosphorylase B"/>
    <property type="match status" value="1"/>
</dbReference>